<feature type="compositionally biased region" description="Low complexity" evidence="3">
    <location>
        <begin position="409"/>
        <end position="420"/>
    </location>
</feature>
<dbReference type="GO" id="GO:0003677">
    <property type="term" value="F:DNA binding"/>
    <property type="evidence" value="ECO:0007669"/>
    <property type="project" value="UniProtKB-KW"/>
</dbReference>
<dbReference type="PANTHER" id="PTHR21677">
    <property type="entry name" value="CRAMPED PROTEIN"/>
    <property type="match status" value="1"/>
</dbReference>
<feature type="region of interest" description="Disordered" evidence="3">
    <location>
        <begin position="409"/>
        <end position="437"/>
    </location>
</feature>
<feature type="region of interest" description="Disordered" evidence="3">
    <location>
        <begin position="333"/>
        <end position="378"/>
    </location>
</feature>
<proteinExistence type="evidence at transcript level"/>
<evidence type="ECO:0000313" key="4">
    <source>
        <dbReference type="EMBL" id="SVE69656.1"/>
    </source>
</evidence>
<dbReference type="GO" id="GO:0003682">
    <property type="term" value="F:chromatin binding"/>
    <property type="evidence" value="ECO:0007669"/>
    <property type="project" value="InterPro"/>
</dbReference>
<evidence type="ECO:0000256" key="3">
    <source>
        <dbReference type="SAM" id="MobiDB-lite"/>
    </source>
</evidence>
<protein>
    <submittedName>
        <fullName evidence="4">EOG090X01XB</fullName>
    </submittedName>
</protein>
<dbReference type="Gene3D" id="1.10.10.60">
    <property type="entry name" value="Homeodomain-like"/>
    <property type="match status" value="1"/>
</dbReference>
<accession>A0A4Y7LNA5</accession>
<dbReference type="GO" id="GO:0005634">
    <property type="term" value="C:nucleus"/>
    <property type="evidence" value="ECO:0007669"/>
    <property type="project" value="TreeGrafter"/>
</dbReference>
<feature type="compositionally biased region" description="Polar residues" evidence="3">
    <location>
        <begin position="426"/>
        <end position="437"/>
    </location>
</feature>
<name>A0A4Y7LNA5_9CRUS</name>
<feature type="compositionally biased region" description="Basic and acidic residues" evidence="3">
    <location>
        <begin position="1"/>
        <end position="13"/>
    </location>
</feature>
<evidence type="ECO:0000256" key="2">
    <source>
        <dbReference type="ARBA" id="ARBA00023242"/>
    </source>
</evidence>
<dbReference type="InterPro" id="IPR055315">
    <property type="entry name" value="Cramped-like"/>
</dbReference>
<organism evidence="4">
    <name type="scientific">Eubosmina coregoni</name>
    <dbReference type="NCBI Taxonomy" id="186181"/>
    <lineage>
        <taxon>Eukaryota</taxon>
        <taxon>Metazoa</taxon>
        <taxon>Ecdysozoa</taxon>
        <taxon>Arthropoda</taxon>
        <taxon>Crustacea</taxon>
        <taxon>Branchiopoda</taxon>
        <taxon>Diplostraca</taxon>
        <taxon>Cladocera</taxon>
        <taxon>Anomopoda</taxon>
        <taxon>Bosminidae</taxon>
        <taxon>Eubosmina</taxon>
    </lineage>
</organism>
<sequence length="633" mass="71226">MKIENQMDVKESETASTSNPNLQVEEKRRRAWEQWSTDDIAAFFEGLNEFGKDFDGIQQCLHSKNKRKSLVNATNIKNKDQVRHFYYRTWHKISKYILPTPDEGKKMHKELIGLINYGEMWKKLGGYFNDRCGEKLNELVQQGVTIVKVKGKSHRIKTPVCLALKKLQSPVVDPMTKPVIPDKIVMELTPSSNADFLRVQSVAHNPRIRICSDSSSPLSSIISFLTKKWKPRSIFAAESAAEDELIMRLAPDTKVGSVANGNNNRKSRKRTFSGQDHQDQQEQIDEVEAKFTFNVVVLMAGCHSLTAGSVEANRPNRTQTNIQFSRMRQRLRRPLRYGSSLKRASLAPTLNKMPGPSVANTSALARPHHSSSMMAPQPPTTTVNITWPPEEDGNGTGSSFVLQVCLDSQGQKQLQQKQQQPPNETPPSITDNLPDQTHISPELERDFFRPPSILLHTPVKGGSIGWGAASTASSLPSTPHRLQEWMSILLPNTPDKTGVAGPSNESSVRSVPFSIPDSLSTFLEEHGGTIRTSSLHSGEGSAWPTRDLTAKFAEKIIVGLLFFVFYIKGNKFVVAEKHGEIEEEEERKERRSRWENNGKETRSKISRLLLLLLDLFFVFEYSRVVLIYQLKAN</sequence>
<keyword evidence="1" id="KW-0238">DNA-binding</keyword>
<evidence type="ECO:0000256" key="1">
    <source>
        <dbReference type="ARBA" id="ARBA00023125"/>
    </source>
</evidence>
<dbReference type="AlphaFoldDB" id="A0A4Y7LNA5"/>
<keyword evidence="2" id="KW-0539">Nucleus</keyword>
<dbReference type="GO" id="GO:0007389">
    <property type="term" value="P:pattern specification process"/>
    <property type="evidence" value="ECO:0007669"/>
    <property type="project" value="TreeGrafter"/>
</dbReference>
<gene>
    <name evidence="4" type="primary">EOG090X01XB</name>
</gene>
<dbReference type="PANTHER" id="PTHR21677:SF1">
    <property type="entry name" value="PROTEIN CRAMPED-LIKE"/>
    <property type="match status" value="1"/>
</dbReference>
<feature type="region of interest" description="Disordered" evidence="3">
    <location>
        <begin position="254"/>
        <end position="283"/>
    </location>
</feature>
<reference evidence="4" key="1">
    <citation type="submission" date="2018-08" db="EMBL/GenBank/DDBJ databases">
        <authorList>
            <person name="Cornetti L."/>
        </authorList>
    </citation>
    <scope>NUCLEOTIDE SEQUENCE</scope>
    <source>
        <strain evidence="4">FI-BAL1-1</strain>
    </source>
</reference>
<dbReference type="EMBL" id="LR000037">
    <property type="protein sequence ID" value="SVE69656.1"/>
    <property type="molecule type" value="mRNA"/>
</dbReference>
<feature type="region of interest" description="Disordered" evidence="3">
    <location>
        <begin position="1"/>
        <end position="26"/>
    </location>
</feature>